<organism evidence="1 2">
    <name type="scientific">Phtheirospermum japonicum</name>
    <dbReference type="NCBI Taxonomy" id="374723"/>
    <lineage>
        <taxon>Eukaryota</taxon>
        <taxon>Viridiplantae</taxon>
        <taxon>Streptophyta</taxon>
        <taxon>Embryophyta</taxon>
        <taxon>Tracheophyta</taxon>
        <taxon>Spermatophyta</taxon>
        <taxon>Magnoliopsida</taxon>
        <taxon>eudicotyledons</taxon>
        <taxon>Gunneridae</taxon>
        <taxon>Pentapetalae</taxon>
        <taxon>asterids</taxon>
        <taxon>lamiids</taxon>
        <taxon>Lamiales</taxon>
        <taxon>Orobanchaceae</taxon>
        <taxon>Orobanchaceae incertae sedis</taxon>
        <taxon>Phtheirospermum</taxon>
    </lineage>
</organism>
<sequence length="91" mass="10761">MVRPRPCQIPRPILRRAPKLPHRRIPRRLRLKHRRAFSRPRNLRNPGRFGILEQRSVEQGLQVEKQAVVSGKGVLDINLKMMKIIRNNMRG</sequence>
<dbReference type="Proteomes" id="UP000653305">
    <property type="component" value="Unassembled WGS sequence"/>
</dbReference>
<accession>A0A830CQQ0</accession>
<dbReference type="EMBL" id="BMAC01000517">
    <property type="protein sequence ID" value="GFP98183.1"/>
    <property type="molecule type" value="Genomic_DNA"/>
</dbReference>
<protein>
    <submittedName>
        <fullName evidence="1">Chlorophyll a-b binding protein chloroplastic</fullName>
    </submittedName>
</protein>
<evidence type="ECO:0000313" key="2">
    <source>
        <dbReference type="Proteomes" id="UP000653305"/>
    </source>
</evidence>
<gene>
    <name evidence="1" type="ORF">PHJA_001962300</name>
</gene>
<evidence type="ECO:0000313" key="1">
    <source>
        <dbReference type="EMBL" id="GFP98183.1"/>
    </source>
</evidence>
<keyword evidence="2" id="KW-1185">Reference proteome</keyword>
<proteinExistence type="predicted"/>
<reference evidence="1" key="1">
    <citation type="submission" date="2020-07" db="EMBL/GenBank/DDBJ databases">
        <title>Ethylene signaling mediates host invasion by parasitic plants.</title>
        <authorList>
            <person name="Yoshida S."/>
        </authorList>
    </citation>
    <scope>NUCLEOTIDE SEQUENCE</scope>
    <source>
        <strain evidence="1">Okayama</strain>
    </source>
</reference>
<dbReference type="AlphaFoldDB" id="A0A830CQQ0"/>
<name>A0A830CQQ0_9LAMI</name>
<comment type="caution">
    <text evidence="1">The sequence shown here is derived from an EMBL/GenBank/DDBJ whole genome shotgun (WGS) entry which is preliminary data.</text>
</comment>